<dbReference type="Pfam" id="PF24102">
    <property type="entry name" value="FLAD1_M"/>
    <property type="match status" value="1"/>
</dbReference>
<dbReference type="PANTHER" id="PTHR13939">
    <property type="entry name" value="NICOTINAMIDE-NUCLEOTIDE AMIDOHYDROLASE PNCC"/>
    <property type="match status" value="1"/>
</dbReference>
<proteinExistence type="predicted"/>
<dbReference type="RefSeq" id="WP_012111521.1">
    <property type="nucleotide sequence ID" value="NC_009719.1"/>
</dbReference>
<dbReference type="SUPFAM" id="SSF53218">
    <property type="entry name" value="Molybdenum cofactor biosynthesis proteins"/>
    <property type="match status" value="1"/>
</dbReference>
<dbReference type="CDD" id="cd00885">
    <property type="entry name" value="cinA"/>
    <property type="match status" value="1"/>
</dbReference>
<sequence>MSDTKLVTACVLLIGDEILSGRTRDSNLGYIATHLNRIGVQVREARVIPDIEETIVATLNEVRARYDYVFTTGGIGPTHDDITADAVAKAFGVGIDYHPEAVKLLGDHYAATGGEFTKARMRMARLPEGATMIENPLSKAPGFQIGNVFVMAGVPMVMQVMLDSLTGRLKGGAAMQSRTVTAQIGEGTIAEKLGDLQARHPDVGIGSYPYYKGKVFGTSIVMRAVDSTELDIVAGEVAEMMRGFGVEPAIGDPTS</sequence>
<dbReference type="InterPro" id="IPR050101">
    <property type="entry name" value="CinA"/>
</dbReference>
<dbReference type="Proteomes" id="UP000006377">
    <property type="component" value="Chromosome"/>
</dbReference>
<keyword evidence="3" id="KW-1185">Reference proteome</keyword>
<evidence type="ECO:0000313" key="2">
    <source>
        <dbReference type="EMBL" id="ABS64209.1"/>
    </source>
</evidence>
<dbReference type="EMBL" id="CP000774">
    <property type="protein sequence ID" value="ABS64209.1"/>
    <property type="molecule type" value="Genomic_DNA"/>
</dbReference>
<protein>
    <submittedName>
        <fullName evidence="2">Molybdopterin binding domain</fullName>
    </submittedName>
</protein>
<dbReference type="Gene3D" id="3.40.980.10">
    <property type="entry name" value="MoaB/Mog-like domain"/>
    <property type="match status" value="1"/>
</dbReference>
<gene>
    <name evidence="2" type="ordered locus">Plav_2601</name>
</gene>
<dbReference type="STRING" id="402881.Plav_2601"/>
<evidence type="ECO:0000313" key="3">
    <source>
        <dbReference type="Proteomes" id="UP000006377"/>
    </source>
</evidence>
<accession>A7HWC6</accession>
<dbReference type="eggNOG" id="COG1058">
    <property type="taxonomic scope" value="Bacteria"/>
</dbReference>
<evidence type="ECO:0000259" key="1">
    <source>
        <dbReference type="SMART" id="SM00852"/>
    </source>
</evidence>
<organism evidence="2 3">
    <name type="scientific">Parvibaculum lavamentivorans (strain DS-1 / DSM 13023 / NCIMB 13966)</name>
    <dbReference type="NCBI Taxonomy" id="402881"/>
    <lineage>
        <taxon>Bacteria</taxon>
        <taxon>Pseudomonadati</taxon>
        <taxon>Pseudomonadota</taxon>
        <taxon>Alphaproteobacteria</taxon>
        <taxon>Hyphomicrobiales</taxon>
        <taxon>Parvibaculaceae</taxon>
        <taxon>Parvibaculum</taxon>
    </lineage>
</organism>
<dbReference type="SMART" id="SM00852">
    <property type="entry name" value="MoCF_biosynth"/>
    <property type="match status" value="1"/>
</dbReference>
<name>A7HWC6_PARL1</name>
<dbReference type="HOGENOM" id="CLU_030805_0_2_5"/>
<dbReference type="InterPro" id="IPR001453">
    <property type="entry name" value="MoaB/Mog_dom"/>
</dbReference>
<feature type="domain" description="MoaB/Mog" evidence="1">
    <location>
        <begin position="10"/>
        <end position="173"/>
    </location>
</feature>
<dbReference type="AlphaFoldDB" id="A7HWC6"/>
<dbReference type="InterPro" id="IPR056596">
    <property type="entry name" value="FLAD1_M"/>
</dbReference>
<dbReference type="InterPro" id="IPR036425">
    <property type="entry name" value="MoaB/Mog-like_dom_sf"/>
</dbReference>
<dbReference type="KEGG" id="pla:Plav_2601"/>
<reference evidence="2 3" key="1">
    <citation type="journal article" date="2011" name="Stand. Genomic Sci.">
        <title>Complete genome sequence of Parvibaculum lavamentivorans type strain (DS-1(T)).</title>
        <authorList>
            <person name="Schleheck D."/>
            <person name="Weiss M."/>
            <person name="Pitluck S."/>
            <person name="Bruce D."/>
            <person name="Land M.L."/>
            <person name="Han S."/>
            <person name="Saunders E."/>
            <person name="Tapia R."/>
            <person name="Detter C."/>
            <person name="Brettin T."/>
            <person name="Han J."/>
            <person name="Woyke T."/>
            <person name="Goodwin L."/>
            <person name="Pennacchio L."/>
            <person name="Nolan M."/>
            <person name="Cook A.M."/>
            <person name="Kjelleberg S."/>
            <person name="Thomas T."/>
        </authorList>
    </citation>
    <scope>NUCLEOTIDE SEQUENCE [LARGE SCALE GENOMIC DNA]</scope>
    <source>
        <strain evidence="3">DS-1 / DSM 13023 / NCIMB 13966</strain>
    </source>
</reference>
<dbReference type="OrthoDB" id="9801454at2"/>
<dbReference type="Pfam" id="PF00994">
    <property type="entry name" value="MoCF_biosynth"/>
    <property type="match status" value="1"/>
</dbReference>
<dbReference type="PANTHER" id="PTHR13939:SF0">
    <property type="entry name" value="NMN AMIDOHYDROLASE-LIKE PROTEIN YFAY"/>
    <property type="match status" value="1"/>
</dbReference>